<name>A0ABY9YSP0_9GAMM</name>
<protein>
    <recommendedName>
        <fullName evidence="5">DUF2946 domain-containing protein</fullName>
    </recommendedName>
</protein>
<dbReference type="EMBL" id="CP115541">
    <property type="protein sequence ID" value="WNH53951.1"/>
    <property type="molecule type" value="Genomic_DNA"/>
</dbReference>
<dbReference type="RefSeq" id="WP_311193073.1">
    <property type="nucleotide sequence ID" value="NZ_CP115541.1"/>
</dbReference>
<accession>A0ABY9YSP0</accession>
<dbReference type="Proteomes" id="UP001302072">
    <property type="component" value="Chromosome"/>
</dbReference>
<evidence type="ECO:0000313" key="4">
    <source>
        <dbReference type="Proteomes" id="UP001302072"/>
    </source>
</evidence>
<keyword evidence="2" id="KW-0472">Membrane</keyword>
<proteinExistence type="predicted"/>
<evidence type="ECO:0000256" key="1">
    <source>
        <dbReference type="SAM" id="MobiDB-lite"/>
    </source>
</evidence>
<reference evidence="3 4" key="1">
    <citation type="submission" date="2022-12" db="EMBL/GenBank/DDBJ databases">
        <title>Two new species, Stenotrophomonas aracearum and Stenotrophomonas oahuensis, isolated from Anthurium (Araceae family) in Hawaii.</title>
        <authorList>
            <person name="Chunag S.C."/>
            <person name="Dobhal S."/>
            <person name="Alvarez A."/>
            <person name="Arif M."/>
        </authorList>
    </citation>
    <scope>NUCLEOTIDE SEQUENCE [LARGE SCALE GENOMIC DNA]</scope>
    <source>
        <strain evidence="3 4">A5586</strain>
    </source>
</reference>
<evidence type="ECO:0000313" key="3">
    <source>
        <dbReference type="EMBL" id="WNH53951.1"/>
    </source>
</evidence>
<feature type="region of interest" description="Disordered" evidence="1">
    <location>
        <begin position="62"/>
        <end position="87"/>
    </location>
</feature>
<sequence>MKRARPCDCVTTTAAATLPAMLSRLRHRCPLPLRLFLLAVMLLGTAGGALASALGDLHALSHADHPPVSHPASEPDHDDGHGDDDTGGRLLHALVHCGHCHGQGGMLAFAAPNWQLPPAPAHAVPAGLDDALRSQPPENLLRPPIAG</sequence>
<feature type="transmembrane region" description="Helical" evidence="2">
    <location>
        <begin position="31"/>
        <end position="54"/>
    </location>
</feature>
<evidence type="ECO:0000256" key="2">
    <source>
        <dbReference type="SAM" id="Phobius"/>
    </source>
</evidence>
<organism evidence="3 4">
    <name type="scientific">Stenotrophomonas oahuensis</name>
    <dbReference type="NCBI Taxonomy" id="3003271"/>
    <lineage>
        <taxon>Bacteria</taxon>
        <taxon>Pseudomonadati</taxon>
        <taxon>Pseudomonadota</taxon>
        <taxon>Gammaproteobacteria</taxon>
        <taxon>Lysobacterales</taxon>
        <taxon>Lysobacteraceae</taxon>
        <taxon>Stenotrophomonas</taxon>
    </lineage>
</organism>
<keyword evidence="4" id="KW-1185">Reference proteome</keyword>
<keyword evidence="2" id="KW-1133">Transmembrane helix</keyword>
<feature type="region of interest" description="Disordered" evidence="1">
    <location>
        <begin position="125"/>
        <end position="147"/>
    </location>
</feature>
<evidence type="ECO:0008006" key="5">
    <source>
        <dbReference type="Google" id="ProtNLM"/>
    </source>
</evidence>
<gene>
    <name evidence="3" type="ORF">PDM29_06620</name>
</gene>
<keyword evidence="2" id="KW-0812">Transmembrane</keyword>